<dbReference type="EMBL" id="PCSU01000001">
    <property type="protein sequence ID" value="PIP56981.1"/>
    <property type="molecule type" value="Genomic_DNA"/>
</dbReference>
<evidence type="ECO:0000313" key="1">
    <source>
        <dbReference type="EMBL" id="PIP56981.1"/>
    </source>
</evidence>
<comment type="caution">
    <text evidence="1">The sequence shown here is derived from an EMBL/GenBank/DDBJ whole genome shotgun (WGS) entry which is preliminary data.</text>
</comment>
<organism evidence="1 2">
    <name type="scientific">candidate division WWE3 bacterium CG22_combo_CG10-13_8_21_14_all_39_12</name>
    <dbReference type="NCBI Taxonomy" id="1975094"/>
    <lineage>
        <taxon>Bacteria</taxon>
        <taxon>Katanobacteria</taxon>
    </lineage>
</organism>
<reference evidence="1 2" key="1">
    <citation type="submission" date="2017-09" db="EMBL/GenBank/DDBJ databases">
        <title>Depth-based differentiation of microbial function through sediment-hosted aquifers and enrichment of novel symbionts in the deep terrestrial subsurface.</title>
        <authorList>
            <person name="Probst A.J."/>
            <person name="Ladd B."/>
            <person name="Jarett J.K."/>
            <person name="Geller-Mcgrath D.E."/>
            <person name="Sieber C.M."/>
            <person name="Emerson J.B."/>
            <person name="Anantharaman K."/>
            <person name="Thomas B.C."/>
            <person name="Malmstrom R."/>
            <person name="Stieglmeier M."/>
            <person name="Klingl A."/>
            <person name="Woyke T."/>
            <person name="Ryan C.M."/>
            <person name="Banfield J.F."/>
        </authorList>
    </citation>
    <scope>NUCLEOTIDE SEQUENCE [LARGE SCALE GENOMIC DNA]</scope>
    <source>
        <strain evidence="1">CG22_combo_CG10-13_8_21_14_all_39_12</strain>
    </source>
</reference>
<protein>
    <recommendedName>
        <fullName evidence="3">50S ribosomal protein L33</fullName>
    </recommendedName>
</protein>
<gene>
    <name evidence="1" type="ORF">COX05_00030</name>
</gene>
<dbReference type="AlphaFoldDB" id="A0A2H0BH52"/>
<name>A0A2H0BH52_UNCKA</name>
<accession>A0A2H0BH52</accession>
<evidence type="ECO:0000313" key="2">
    <source>
        <dbReference type="Proteomes" id="UP000228495"/>
    </source>
</evidence>
<proteinExistence type="predicted"/>
<dbReference type="Proteomes" id="UP000228495">
    <property type="component" value="Unassembled WGS sequence"/>
</dbReference>
<sequence length="60" mass="7308">MAKKDKRIYEFRCTTCGKPMHYRAMTERKDQQLTEMKKFCSHKDCQTHRVLKPHRIPRPS</sequence>
<evidence type="ECO:0008006" key="3">
    <source>
        <dbReference type="Google" id="ProtNLM"/>
    </source>
</evidence>